<evidence type="ECO:0000259" key="2">
    <source>
        <dbReference type="Pfam" id="PF07707"/>
    </source>
</evidence>
<dbReference type="Proteomes" id="UP000054498">
    <property type="component" value="Unassembled WGS sequence"/>
</dbReference>
<dbReference type="Gene3D" id="1.25.40.420">
    <property type="match status" value="1"/>
</dbReference>
<dbReference type="InterPro" id="IPR045890">
    <property type="entry name" value="POB1-like"/>
</dbReference>
<sequence length="382" mass="41056">MSGPIDFSHLFNSSENSDIKLRMVLAAPAGPDAPAAKRQRTRTGDHAAANAAPQGAASPTEGRPQRDQRRPPRAVLREFDAHSVLLDESSDYIKGMPDWGQDEPGVVDIEVEDEGEVEAAELLLKTFYSTVDAGKPLRGASQATLLQVLLLADRLCAERAVGAAVHVLLSAPADGATGPLHWDTVTAVYRLPPALADNPVLKPLFDAAAFGLHQRLGDLDAAWLDTSCRAQLLALPFAALRQLLSDERTRVSSENTVVYTVAAWVKQNASSSAEQHAELAQCVRAPRLTPLYSAAFGAQLLTSWSPAISAADMHYALASAGLPAADKAKAMSDLLQYSHLPLARHAAWRLLQRPTSRVTEAALELRPLQKLAVPCRRKSGVR</sequence>
<reference evidence="3 4" key="1">
    <citation type="journal article" date="2013" name="BMC Genomics">
        <title>Reconstruction of the lipid metabolism for the microalga Monoraphidium neglectum from its genome sequence reveals characteristics suitable for biofuel production.</title>
        <authorList>
            <person name="Bogen C."/>
            <person name="Al-Dilaimi A."/>
            <person name="Albersmeier A."/>
            <person name="Wichmann J."/>
            <person name="Grundmann M."/>
            <person name="Rupp O."/>
            <person name="Lauersen K.J."/>
            <person name="Blifernez-Klassen O."/>
            <person name="Kalinowski J."/>
            <person name="Goesmann A."/>
            <person name="Mussgnug J.H."/>
            <person name="Kruse O."/>
        </authorList>
    </citation>
    <scope>NUCLEOTIDE SEQUENCE [LARGE SCALE GENOMIC DNA]</scope>
    <source>
        <strain evidence="3 4">SAG 48.87</strain>
    </source>
</reference>
<dbReference type="Gene3D" id="3.30.710.10">
    <property type="entry name" value="Potassium Channel Kv1.1, Chain A"/>
    <property type="match status" value="1"/>
</dbReference>
<evidence type="ECO:0000313" key="4">
    <source>
        <dbReference type="Proteomes" id="UP000054498"/>
    </source>
</evidence>
<dbReference type="AlphaFoldDB" id="A0A0D2MKK3"/>
<dbReference type="RefSeq" id="XP_013902494.1">
    <property type="nucleotide sequence ID" value="XM_014047040.1"/>
</dbReference>
<gene>
    <name evidence="3" type="ORF">MNEG_4484</name>
</gene>
<dbReference type="InterPro" id="IPR011333">
    <property type="entry name" value="SKP1/BTB/POZ_sf"/>
</dbReference>
<dbReference type="STRING" id="145388.A0A0D2MKK3"/>
<keyword evidence="4" id="KW-1185">Reference proteome</keyword>
<dbReference type="KEGG" id="mng:MNEG_4484"/>
<dbReference type="OrthoDB" id="549425at2759"/>
<dbReference type="PANTHER" id="PTHR46336:SF3">
    <property type="entry name" value="BTB_POZ DOMAIN-CONTAINING PROTEIN POB1"/>
    <property type="match status" value="1"/>
</dbReference>
<feature type="region of interest" description="Disordered" evidence="1">
    <location>
        <begin position="30"/>
        <end position="74"/>
    </location>
</feature>
<proteinExistence type="predicted"/>
<name>A0A0D2MKK3_9CHLO</name>
<dbReference type="Pfam" id="PF07707">
    <property type="entry name" value="BACK"/>
    <property type="match status" value="1"/>
</dbReference>
<evidence type="ECO:0000313" key="3">
    <source>
        <dbReference type="EMBL" id="KIZ03475.1"/>
    </source>
</evidence>
<dbReference type="EMBL" id="KK100843">
    <property type="protein sequence ID" value="KIZ03475.1"/>
    <property type="molecule type" value="Genomic_DNA"/>
</dbReference>
<feature type="domain" description="BACK" evidence="2">
    <location>
        <begin position="231"/>
        <end position="291"/>
    </location>
</feature>
<evidence type="ECO:0000256" key="1">
    <source>
        <dbReference type="SAM" id="MobiDB-lite"/>
    </source>
</evidence>
<protein>
    <recommendedName>
        <fullName evidence="2">BACK domain-containing protein</fullName>
    </recommendedName>
</protein>
<feature type="compositionally biased region" description="Basic and acidic residues" evidence="1">
    <location>
        <begin position="63"/>
        <end position="74"/>
    </location>
</feature>
<dbReference type="InterPro" id="IPR011705">
    <property type="entry name" value="BACK"/>
</dbReference>
<dbReference type="PANTHER" id="PTHR46336">
    <property type="entry name" value="OS02G0260700 PROTEIN"/>
    <property type="match status" value="1"/>
</dbReference>
<dbReference type="GeneID" id="25737361"/>
<feature type="compositionally biased region" description="Low complexity" evidence="1">
    <location>
        <begin position="47"/>
        <end position="57"/>
    </location>
</feature>
<accession>A0A0D2MKK3</accession>
<organism evidence="3 4">
    <name type="scientific">Monoraphidium neglectum</name>
    <dbReference type="NCBI Taxonomy" id="145388"/>
    <lineage>
        <taxon>Eukaryota</taxon>
        <taxon>Viridiplantae</taxon>
        <taxon>Chlorophyta</taxon>
        <taxon>core chlorophytes</taxon>
        <taxon>Chlorophyceae</taxon>
        <taxon>CS clade</taxon>
        <taxon>Sphaeropleales</taxon>
        <taxon>Selenastraceae</taxon>
        <taxon>Monoraphidium</taxon>
    </lineage>
</organism>